<protein>
    <recommendedName>
        <fullName evidence="3">Large polyvalent protein associated domain-containing protein</fullName>
    </recommendedName>
</protein>
<feature type="compositionally biased region" description="Gly residues" evidence="1">
    <location>
        <begin position="705"/>
        <end position="722"/>
    </location>
</feature>
<name>A0A0F9HZF1_9ZZZZ</name>
<evidence type="ECO:0000313" key="2">
    <source>
        <dbReference type="EMBL" id="KKM08622.1"/>
    </source>
</evidence>
<comment type="caution">
    <text evidence="2">The sequence shown here is derived from an EMBL/GenBank/DDBJ whole genome shotgun (WGS) entry which is preliminary data.</text>
</comment>
<sequence length="722" mass="80732">ISMKDMSSTEKELFVSTVEERAEAVGIDYELPLIDRIVDKLQKISKKDKDLTPTQELHRDKISKMTEGVKAWGSTAYHEVQRMERFMEDLDGEENGVLWENIWLPVKKADETRVNTVSARTDELIRWLEESDIDVSLFLGKAEEVTPGVKLSGSERVGVYMLAQNEDGQRYLNEGMGVSDEDITKIAQSLSDAEKVLGDKLMEEYQSQWPVIHALAVELDIDPDTLQEELQYSPLIRSDVDPSEQVDFLDQLTEHVTRGLAKPEHGFMEKRKKRAVGKIELDAIVIYLNNVRRVESYKAMAPVAKKVGAMLRNKSFQKSLKEATYGQGARLFNKWFSDTIKGYSAVENGWAGKNLQILRRNAVVYAIGYNIPSAMRQTLSLSNAIAVNKLMLKYVPINMTKAAKDFDKLRKEVYNKSTLVEARDYERDLRQRWDREAIKKRVKGKNPFSQRATAWIKWMDQHTVVVAWKSLYDVAVQQGKDEKSAVEYADKWVGRTQPMANSKDLPQFFRDGELAKILSTFQNQVNNNFNFYSHDIIGARAKGEINNSEVAHRLMFSWVLPAVAFGMIGRGGLPRSWEQIAVDLVTYPIASLMLIGRLINRAILGWGNSSTIVSTGFEAAVRTGIATTGVVKKTIKGKAVGGDVKKAIKGAAKTIGAIGGLGPTAQMIRTATGAADLAAGDTQDPRRLIWSKWALEQGKKEESSGGRGRSGRGTSGRGRSGR</sequence>
<gene>
    <name evidence="2" type="ORF">LCGC14_1723530</name>
</gene>
<dbReference type="EMBL" id="LAZR01015541">
    <property type="protein sequence ID" value="KKM08622.1"/>
    <property type="molecule type" value="Genomic_DNA"/>
</dbReference>
<evidence type="ECO:0000256" key="1">
    <source>
        <dbReference type="SAM" id="MobiDB-lite"/>
    </source>
</evidence>
<feature type="region of interest" description="Disordered" evidence="1">
    <location>
        <begin position="692"/>
        <end position="722"/>
    </location>
</feature>
<organism evidence="2">
    <name type="scientific">marine sediment metagenome</name>
    <dbReference type="NCBI Taxonomy" id="412755"/>
    <lineage>
        <taxon>unclassified sequences</taxon>
        <taxon>metagenomes</taxon>
        <taxon>ecological metagenomes</taxon>
    </lineage>
</organism>
<feature type="non-terminal residue" evidence="2">
    <location>
        <position position="1"/>
    </location>
</feature>
<accession>A0A0F9HZF1</accession>
<proteinExistence type="predicted"/>
<evidence type="ECO:0008006" key="3">
    <source>
        <dbReference type="Google" id="ProtNLM"/>
    </source>
</evidence>
<dbReference type="AlphaFoldDB" id="A0A0F9HZF1"/>
<reference evidence="2" key="1">
    <citation type="journal article" date="2015" name="Nature">
        <title>Complex archaea that bridge the gap between prokaryotes and eukaryotes.</title>
        <authorList>
            <person name="Spang A."/>
            <person name="Saw J.H."/>
            <person name="Jorgensen S.L."/>
            <person name="Zaremba-Niedzwiedzka K."/>
            <person name="Martijn J."/>
            <person name="Lind A.E."/>
            <person name="van Eijk R."/>
            <person name="Schleper C."/>
            <person name="Guy L."/>
            <person name="Ettema T.J."/>
        </authorList>
    </citation>
    <scope>NUCLEOTIDE SEQUENCE</scope>
</reference>